<organism evidence="6 7">
    <name type="scientific">Forsythia ovata</name>
    <dbReference type="NCBI Taxonomy" id="205694"/>
    <lineage>
        <taxon>Eukaryota</taxon>
        <taxon>Viridiplantae</taxon>
        <taxon>Streptophyta</taxon>
        <taxon>Embryophyta</taxon>
        <taxon>Tracheophyta</taxon>
        <taxon>Spermatophyta</taxon>
        <taxon>Magnoliopsida</taxon>
        <taxon>eudicotyledons</taxon>
        <taxon>Gunneridae</taxon>
        <taxon>Pentapetalae</taxon>
        <taxon>asterids</taxon>
        <taxon>lamiids</taxon>
        <taxon>Lamiales</taxon>
        <taxon>Oleaceae</taxon>
        <taxon>Forsythieae</taxon>
        <taxon>Forsythia</taxon>
    </lineage>
</organism>
<feature type="domain" description="ATP-dependent RNA helicase PRP5/DDX46/KHDC4 KH" evidence="5">
    <location>
        <begin position="110"/>
        <end position="199"/>
    </location>
</feature>
<keyword evidence="7" id="KW-1185">Reference proteome</keyword>
<feature type="domain" description="KHDC4/BBP-like KH-domain type I" evidence="4">
    <location>
        <begin position="219"/>
        <end position="294"/>
    </location>
</feature>
<reference evidence="7" key="1">
    <citation type="submission" date="2024-07" db="EMBL/GenBank/DDBJ databases">
        <title>Two chromosome-level genome assemblies of Korean endemic species Abeliophyllum distichum and Forsythia ovata (Oleaceae).</title>
        <authorList>
            <person name="Jang H."/>
        </authorList>
    </citation>
    <scope>NUCLEOTIDE SEQUENCE [LARGE SCALE GENOMIC DNA]</scope>
</reference>
<feature type="region of interest" description="Disordered" evidence="3">
    <location>
        <begin position="1"/>
        <end position="30"/>
    </location>
</feature>
<dbReference type="Pfam" id="PF22675">
    <property type="entry name" value="KH-I_KHDC4-BBP"/>
    <property type="match status" value="1"/>
</dbReference>
<feature type="compositionally biased region" description="Pro residues" evidence="3">
    <location>
        <begin position="528"/>
        <end position="544"/>
    </location>
</feature>
<evidence type="ECO:0000313" key="6">
    <source>
        <dbReference type="EMBL" id="KAL2528682.1"/>
    </source>
</evidence>
<comment type="caution">
    <text evidence="6">The sequence shown here is derived from an EMBL/GenBank/DDBJ whole genome shotgun (WGS) entry which is preliminary data.</text>
</comment>
<evidence type="ECO:0000259" key="4">
    <source>
        <dbReference type="Pfam" id="PF22675"/>
    </source>
</evidence>
<proteinExistence type="predicted"/>
<dbReference type="AlphaFoldDB" id="A0ABD1UUQ8"/>
<dbReference type="PANTHER" id="PTHR15744">
    <property type="entry name" value="BLOM7"/>
    <property type="match status" value="1"/>
</dbReference>
<dbReference type="Proteomes" id="UP001604277">
    <property type="component" value="Unassembled WGS sequence"/>
</dbReference>
<name>A0ABD1UUQ8_9LAMI</name>
<feature type="region of interest" description="Disordered" evidence="3">
    <location>
        <begin position="521"/>
        <end position="607"/>
    </location>
</feature>
<feature type="compositionally biased region" description="Polar residues" evidence="3">
    <location>
        <begin position="8"/>
        <end position="20"/>
    </location>
</feature>
<evidence type="ECO:0000256" key="2">
    <source>
        <dbReference type="ARBA" id="ARBA00081001"/>
    </source>
</evidence>
<evidence type="ECO:0000259" key="5">
    <source>
        <dbReference type="Pfam" id="PF23469"/>
    </source>
</evidence>
<dbReference type="PANTHER" id="PTHR15744:SF0">
    <property type="entry name" value="KH HOMOLOGY DOMAIN-CONTAINING PROTEIN 4"/>
    <property type="match status" value="1"/>
</dbReference>
<feature type="compositionally biased region" description="Polar residues" evidence="3">
    <location>
        <begin position="545"/>
        <end position="558"/>
    </location>
</feature>
<dbReference type="Pfam" id="PF23469">
    <property type="entry name" value="KH_12"/>
    <property type="match status" value="1"/>
</dbReference>
<dbReference type="InterPro" id="IPR056149">
    <property type="entry name" value="PRP5/DDX46/KHDC4_KH"/>
</dbReference>
<protein>
    <recommendedName>
        <fullName evidence="1">Protein RIK</fullName>
    </recommendedName>
    <alternativeName>
        <fullName evidence="2">Rough sheath 2-interacting KH domain protein</fullName>
    </alternativeName>
</protein>
<gene>
    <name evidence="6" type="ORF">Fot_21283</name>
</gene>
<evidence type="ECO:0000256" key="1">
    <source>
        <dbReference type="ARBA" id="ARBA00070402"/>
    </source>
</evidence>
<dbReference type="SUPFAM" id="SSF54791">
    <property type="entry name" value="Eukaryotic type KH-domain (KH-domain type I)"/>
    <property type="match status" value="1"/>
</dbReference>
<evidence type="ECO:0000313" key="7">
    <source>
        <dbReference type="Proteomes" id="UP001604277"/>
    </source>
</evidence>
<dbReference type="FunFam" id="3.30.1370.10:FF:000037">
    <property type="entry name" value="KH domain protein"/>
    <property type="match status" value="1"/>
</dbReference>
<sequence>MTEDNCHRVSSSESTDFSTTKQRKKRKWDQPDESLVSAGVALPGILPLANPGSLARISLPVVIPVSGASIINPLSTTGASLPQVLQVPLQQHAAAIVQKFVQPKIQDELIAREIVINDADSAVRYKLTKRQTQEEIQKCTGAIVITRGKYRPPNAPPDGERPLYLHISAGAHLETTAERIKVVDHAASMVEEILNQGSVNNGVKVNPLFTACVFLGFEADPSLNVASRIRGPNDQYVNHIMSETGATVLLRGRGSGNSENALGEEAQQPLHLLLSSNDPINLERAKLLAGNLLDTISAECGASRASSCKVYVAVPPPPQLLGEVQNSGNEPIVKEQAASGLTSSGGVTDDVSHGAGLQSMGLSDPGMPQPSPVCHPHSSLIGGTSYNGYEGIYPQATPLQQVALALRQPTSPVTATVGPATTATSAKSPIMVGPSKEKRPSQRRKFQELSTAAKAPATSHQVFSLTLYEAYRPIFTGFSDMEVAWNGCNKLQGSEFQMPRELTSHVGARDVPIMPAPRKLIQPSTDVIPPPPPKSMPPPPPPPKFNSTPKVHENNSMLHKSKPEPIPDTLIKLMEYGDDDDELEETIDEPSTTLSSAPAAPKPFWAV</sequence>
<dbReference type="InterPro" id="IPR031121">
    <property type="entry name" value="RIK/BLOM7"/>
</dbReference>
<accession>A0ABD1UUQ8</accession>
<dbReference type="EMBL" id="JBFOLJ010000006">
    <property type="protein sequence ID" value="KAL2528682.1"/>
    <property type="molecule type" value="Genomic_DNA"/>
</dbReference>
<feature type="compositionally biased region" description="Acidic residues" evidence="3">
    <location>
        <begin position="576"/>
        <end position="588"/>
    </location>
</feature>
<dbReference type="InterPro" id="IPR055256">
    <property type="entry name" value="KH_1_KHDC4/BBP-like"/>
</dbReference>
<evidence type="ECO:0000256" key="3">
    <source>
        <dbReference type="SAM" id="MobiDB-lite"/>
    </source>
</evidence>
<dbReference type="InterPro" id="IPR036612">
    <property type="entry name" value="KH_dom_type_1_sf"/>
</dbReference>
<dbReference type="Gene3D" id="3.30.1370.10">
    <property type="entry name" value="K Homology domain, type 1"/>
    <property type="match status" value="1"/>
</dbReference>